<dbReference type="Gene3D" id="3.40.1500.20">
    <property type="match status" value="1"/>
</dbReference>
<proteinExistence type="predicted"/>
<protein>
    <submittedName>
        <fullName evidence="1">Uncharacterized protein</fullName>
    </submittedName>
</protein>
<dbReference type="EMBL" id="CP001810">
    <property type="protein sequence ID" value="ADL34331.1"/>
    <property type="molecule type" value="Genomic_DNA"/>
</dbReference>
<dbReference type="HOGENOM" id="CLU_1303004_0_0_9"/>
<dbReference type="RefSeq" id="WP_013280985.1">
    <property type="nucleotide sequence ID" value="NC_014387.1"/>
</dbReference>
<organism evidence="1 2">
    <name type="scientific">Butyrivibrio proteoclasticus (strain ATCC 51982 / DSM 14932 / B316)</name>
    <name type="common">Clostridium proteoclasticum</name>
    <dbReference type="NCBI Taxonomy" id="515622"/>
    <lineage>
        <taxon>Bacteria</taxon>
        <taxon>Bacillati</taxon>
        <taxon>Bacillota</taxon>
        <taxon>Clostridia</taxon>
        <taxon>Lachnospirales</taxon>
        <taxon>Lachnospiraceae</taxon>
        <taxon>Butyrivibrio</taxon>
    </lineage>
</organism>
<dbReference type="eggNOG" id="ENOG503170E">
    <property type="taxonomic scope" value="Bacteria"/>
</dbReference>
<evidence type="ECO:0000313" key="1">
    <source>
        <dbReference type="EMBL" id="ADL34331.1"/>
    </source>
</evidence>
<dbReference type="AlphaFoldDB" id="E0RV61"/>
<keyword evidence="2" id="KW-1185">Reference proteome</keyword>
<evidence type="ECO:0000313" key="2">
    <source>
        <dbReference type="Proteomes" id="UP000001299"/>
    </source>
</evidence>
<reference evidence="1 2" key="1">
    <citation type="journal article" date="2010" name="PLoS ONE">
        <title>The glycobiome of the rumen bacterium Butyrivibrio proteoclasticus B316(T) highlights adaptation to a polysaccharide-rich environment.</title>
        <authorList>
            <person name="Kelly W.J."/>
            <person name="Leahy S.C."/>
            <person name="Altermann E."/>
            <person name="Yeoman C.J."/>
            <person name="Dunne J.C."/>
            <person name="Kong Z."/>
            <person name="Pacheco D.M."/>
            <person name="Li D."/>
            <person name="Noel S.J."/>
            <person name="Moon C.D."/>
            <person name="Cookson A.L."/>
            <person name="Attwood G.T."/>
        </authorList>
    </citation>
    <scope>NUCLEOTIDE SEQUENCE [LARGE SCALE GENOMIC DNA]</scope>
    <source>
        <strain evidence="2">ATCC 51982 / DSM 14932 / B316</strain>
    </source>
</reference>
<sequence length="211" mass="23522">MISQLLETINSKYPLSSRGSAGFDGIKVKGMTFNISSYEAEGLGHVSTMQSKGFFGLMQMDTLIITPIDTDLPIYSYDRIKAMGNDKLYIEVYDTVINKPSFAPMDSVKQKYSDLPKANLGKQWYEDIRLPQTATYSGKRTDSDRFDSMALEYMKAFISINGAAIEDQEAKNSKTAYYVDGLLSNGGPATDVFLKAIGKERTTTLFKEVLF</sequence>
<dbReference type="Proteomes" id="UP000001299">
    <property type="component" value="Chromosome 1"/>
</dbReference>
<gene>
    <name evidence="1" type="ordered locus">bpr_I1594</name>
</gene>
<accession>E0RV61</accession>
<dbReference type="KEGG" id="bpb:bpr_I1594"/>
<name>E0RV61_BUTPB</name>